<protein>
    <submittedName>
        <fullName evidence="2">Uncharacterized protein</fullName>
    </submittedName>
</protein>
<dbReference type="EMBL" id="JAFNEN010000151">
    <property type="protein sequence ID" value="KAG8191812.1"/>
    <property type="molecule type" value="Genomic_DNA"/>
</dbReference>
<dbReference type="Proteomes" id="UP000827092">
    <property type="component" value="Unassembled WGS sequence"/>
</dbReference>
<proteinExistence type="predicted"/>
<evidence type="ECO:0000256" key="1">
    <source>
        <dbReference type="SAM" id="MobiDB-lite"/>
    </source>
</evidence>
<sequence length="101" mass="11782">MRINPLSLPHGARGKHRSERENPKFTELKGFVISLDNHIRELLSKKLSEPRKKIESLERNFVVSHQVDFKCSIPFSCVGNFKNHSTKLDQQYSKRSKIIFC</sequence>
<organism evidence="2 3">
    <name type="scientific">Oedothorax gibbosus</name>
    <dbReference type="NCBI Taxonomy" id="931172"/>
    <lineage>
        <taxon>Eukaryota</taxon>
        <taxon>Metazoa</taxon>
        <taxon>Ecdysozoa</taxon>
        <taxon>Arthropoda</taxon>
        <taxon>Chelicerata</taxon>
        <taxon>Arachnida</taxon>
        <taxon>Araneae</taxon>
        <taxon>Araneomorphae</taxon>
        <taxon>Entelegynae</taxon>
        <taxon>Araneoidea</taxon>
        <taxon>Linyphiidae</taxon>
        <taxon>Erigoninae</taxon>
        <taxon>Oedothorax</taxon>
    </lineage>
</organism>
<reference evidence="2 3" key="1">
    <citation type="journal article" date="2022" name="Nat. Ecol. Evol.">
        <title>A masculinizing supergene underlies an exaggerated male reproductive morph in a spider.</title>
        <authorList>
            <person name="Hendrickx F."/>
            <person name="De Corte Z."/>
            <person name="Sonet G."/>
            <person name="Van Belleghem S.M."/>
            <person name="Kostlbacher S."/>
            <person name="Vangestel C."/>
        </authorList>
    </citation>
    <scope>NUCLEOTIDE SEQUENCE [LARGE SCALE GENOMIC DNA]</scope>
    <source>
        <strain evidence="2">W744_W776</strain>
    </source>
</reference>
<evidence type="ECO:0000313" key="3">
    <source>
        <dbReference type="Proteomes" id="UP000827092"/>
    </source>
</evidence>
<keyword evidence="3" id="KW-1185">Reference proteome</keyword>
<feature type="region of interest" description="Disordered" evidence="1">
    <location>
        <begin position="1"/>
        <end position="23"/>
    </location>
</feature>
<comment type="caution">
    <text evidence="2">The sequence shown here is derived from an EMBL/GenBank/DDBJ whole genome shotgun (WGS) entry which is preliminary data.</text>
</comment>
<dbReference type="AlphaFoldDB" id="A0AAV6V5R1"/>
<name>A0AAV6V5R1_9ARAC</name>
<evidence type="ECO:0000313" key="2">
    <source>
        <dbReference type="EMBL" id="KAG8191812.1"/>
    </source>
</evidence>
<accession>A0AAV6V5R1</accession>
<gene>
    <name evidence="2" type="ORF">JTE90_022805</name>
</gene>